<keyword evidence="4 9" id="KW-0812">Transmembrane</keyword>
<evidence type="ECO:0000256" key="5">
    <source>
        <dbReference type="ARBA" id="ARBA00022989"/>
    </source>
</evidence>
<dbReference type="Proteomes" id="UP000198864">
    <property type="component" value="Unassembled WGS sequence"/>
</dbReference>
<evidence type="ECO:0000256" key="4">
    <source>
        <dbReference type="ARBA" id="ARBA00022692"/>
    </source>
</evidence>
<proteinExistence type="predicted"/>
<evidence type="ECO:0000256" key="3">
    <source>
        <dbReference type="ARBA" id="ARBA00022475"/>
    </source>
</evidence>
<feature type="transmembrane region" description="Helical" evidence="9">
    <location>
        <begin position="373"/>
        <end position="394"/>
    </location>
</feature>
<feature type="transmembrane region" description="Helical" evidence="9">
    <location>
        <begin position="36"/>
        <end position="54"/>
    </location>
</feature>
<dbReference type="PANTHER" id="PTHR32024:SF1">
    <property type="entry name" value="KTR SYSTEM POTASSIUM UPTAKE PROTEIN B"/>
    <property type="match status" value="1"/>
</dbReference>
<evidence type="ECO:0000313" key="10">
    <source>
        <dbReference type="EMBL" id="SCF19887.1"/>
    </source>
</evidence>
<evidence type="ECO:0000256" key="2">
    <source>
        <dbReference type="ARBA" id="ARBA00022448"/>
    </source>
</evidence>
<evidence type="ECO:0000256" key="1">
    <source>
        <dbReference type="ARBA" id="ARBA00004651"/>
    </source>
</evidence>
<sequence>MAGRQMNLRNARSHSRATGGQEDCLVRRSFRNPVRLVPFAFLVPILLGTGLLMMRWATTEHVRPPLVTALFTSTSAVSVTGMAITDTPNYWSGWGLLVITLLTQLGGLGILTVAALVILVVSSQLGLRNRLLVQAETGEFGIGDVGRLLRRIALTVFACEAVMTVLVAGRLWLTYDYPFGQALWSGVFHAVQAFNNGGFALYTEGLLAFSRDPWVSLPLAIGAIIGGLGFPALFEAVREWRQPVHWAVATKLTIWGSAALLLVGFAGLLAAEWTNVSTIGQYDVPGKILASFTQIALSRTGGYSVLNIADLQEESYPLLIVLMFIGGGSASTAGGIKVSTFFLLAFTIWAELRGEPDVTIGHRRVATASQRQALTVALLSVALVTVGTMLLLLLTEGVRFVAALFEITSAFSTTGLTIGLAAELPAGGQLVLTVLMFIGRVGTLTLGSAIALNTRRRLYRYPQEQPIVG</sequence>
<reference evidence="10 11" key="1">
    <citation type="submission" date="2016-06" db="EMBL/GenBank/DDBJ databases">
        <authorList>
            <person name="Kjaerup R.B."/>
            <person name="Dalgaard T.S."/>
            <person name="Juul-Madsen H.R."/>
        </authorList>
    </citation>
    <scope>NUCLEOTIDE SEQUENCE [LARGE SCALE GENOMIC DNA]</scope>
    <source>
        <strain evidence="10 11">DSM 44871</strain>
    </source>
</reference>
<dbReference type="PANTHER" id="PTHR32024">
    <property type="entry name" value="TRK SYSTEM POTASSIUM UPTAKE PROTEIN TRKG-RELATED"/>
    <property type="match status" value="1"/>
</dbReference>
<feature type="transmembrane region" description="Helical" evidence="9">
    <location>
        <begin position="318"/>
        <end position="349"/>
    </location>
</feature>
<dbReference type="Pfam" id="PF02386">
    <property type="entry name" value="TrkH"/>
    <property type="match status" value="1"/>
</dbReference>
<keyword evidence="5 9" id="KW-1133">Transmembrane helix</keyword>
<dbReference type="GO" id="GO:0005886">
    <property type="term" value="C:plasma membrane"/>
    <property type="evidence" value="ECO:0007669"/>
    <property type="project" value="UniProtKB-SubCell"/>
</dbReference>
<evidence type="ECO:0000256" key="8">
    <source>
        <dbReference type="SAM" id="MobiDB-lite"/>
    </source>
</evidence>
<dbReference type="GO" id="GO:0030001">
    <property type="term" value="P:metal ion transport"/>
    <property type="evidence" value="ECO:0007669"/>
    <property type="project" value="UniProtKB-ARBA"/>
</dbReference>
<feature type="region of interest" description="Disordered" evidence="8">
    <location>
        <begin position="1"/>
        <end position="20"/>
    </location>
</feature>
<feature type="transmembrane region" description="Helical" evidence="9">
    <location>
        <begin position="246"/>
        <end position="268"/>
    </location>
</feature>
<comment type="subcellular location">
    <subcellularLocation>
        <location evidence="1">Cell membrane</location>
        <topology evidence="1">Multi-pass membrane protein</topology>
    </subcellularLocation>
</comment>
<feature type="transmembrane region" description="Helical" evidence="9">
    <location>
        <begin position="96"/>
        <end position="121"/>
    </location>
</feature>
<feature type="transmembrane region" description="Helical" evidence="9">
    <location>
        <begin position="152"/>
        <end position="173"/>
    </location>
</feature>
<keyword evidence="7 9" id="KW-0472">Membrane</keyword>
<protein>
    <submittedName>
        <fullName evidence="10">Potassium uptake protein, TrkH family</fullName>
    </submittedName>
</protein>
<evidence type="ECO:0000313" key="11">
    <source>
        <dbReference type="Proteomes" id="UP000198864"/>
    </source>
</evidence>
<dbReference type="GO" id="GO:0008324">
    <property type="term" value="F:monoatomic cation transmembrane transporter activity"/>
    <property type="evidence" value="ECO:0007669"/>
    <property type="project" value="InterPro"/>
</dbReference>
<gene>
    <name evidence="10" type="ORF">GA0070561_4194</name>
</gene>
<evidence type="ECO:0000256" key="7">
    <source>
        <dbReference type="ARBA" id="ARBA00023136"/>
    </source>
</evidence>
<dbReference type="EMBL" id="FMCR01000004">
    <property type="protein sequence ID" value="SCF19887.1"/>
    <property type="molecule type" value="Genomic_DNA"/>
</dbReference>
<feature type="transmembrane region" description="Helical" evidence="9">
    <location>
        <begin position="428"/>
        <end position="452"/>
    </location>
</feature>
<evidence type="ECO:0000256" key="9">
    <source>
        <dbReference type="SAM" id="Phobius"/>
    </source>
</evidence>
<accession>A0A1C4YGP6</accession>
<keyword evidence="3" id="KW-1003">Cell membrane</keyword>
<evidence type="ECO:0000256" key="6">
    <source>
        <dbReference type="ARBA" id="ARBA00023065"/>
    </source>
</evidence>
<feature type="transmembrane region" description="Helical" evidence="9">
    <location>
        <begin position="214"/>
        <end position="234"/>
    </location>
</feature>
<dbReference type="AlphaFoldDB" id="A0A1C4YGP6"/>
<dbReference type="InterPro" id="IPR003445">
    <property type="entry name" value="Cat_transpt"/>
</dbReference>
<organism evidence="10 11">
    <name type="scientific">Micromonospora saelicesensis</name>
    <dbReference type="NCBI Taxonomy" id="285676"/>
    <lineage>
        <taxon>Bacteria</taxon>
        <taxon>Bacillati</taxon>
        <taxon>Actinomycetota</taxon>
        <taxon>Actinomycetes</taxon>
        <taxon>Micromonosporales</taxon>
        <taxon>Micromonosporaceae</taxon>
        <taxon>Micromonospora</taxon>
    </lineage>
</organism>
<dbReference type="STRING" id="285676.GA0070561_4194"/>
<keyword evidence="2" id="KW-0813">Transport</keyword>
<keyword evidence="6" id="KW-0406">Ion transport</keyword>
<name>A0A1C4YGP6_9ACTN</name>